<accession>A0A3N5BI32</accession>
<name>A0A3N5BI32_9THEO</name>
<comment type="caution">
    <text evidence="3">The sequence shown here is derived from an EMBL/GenBank/DDBJ whole genome shotgun (WGS) entry which is preliminary data.</text>
</comment>
<dbReference type="InterPro" id="IPR002869">
    <property type="entry name" value="Pyrv_flavodox_OxRed_cen"/>
</dbReference>
<sequence>MAEVTSILIAGVGGQGIILAGKVIGQVAVLAGLDVKTSEIHGMAQRGGSVITHVRFGPRVYSPVIDPGTADLLLAFEKLEALRNLGFLKSGGTVILNNQVIEPLPVLLGKQKYPEAVEAQIAARFNLICLDALAEAAACGNPRAANVVLLGALAHRLPFSYPVWEEALAAVVPARYLDINRRAFARGFAIAEKL</sequence>
<dbReference type="OrthoDB" id="9789125at2"/>
<dbReference type="SUPFAM" id="SSF53323">
    <property type="entry name" value="Pyruvate-ferredoxin oxidoreductase, PFOR, domain III"/>
    <property type="match status" value="1"/>
</dbReference>
<proteinExistence type="predicted"/>
<evidence type="ECO:0000313" key="4">
    <source>
        <dbReference type="Proteomes" id="UP000282654"/>
    </source>
</evidence>
<dbReference type="NCBIfam" id="NF005325">
    <property type="entry name" value="PRK06853.1-5"/>
    <property type="match status" value="1"/>
</dbReference>
<dbReference type="Gene3D" id="3.40.920.10">
    <property type="entry name" value="Pyruvate-ferredoxin oxidoreductase, PFOR, domain III"/>
    <property type="match status" value="1"/>
</dbReference>
<dbReference type="Proteomes" id="UP000282654">
    <property type="component" value="Unassembled WGS sequence"/>
</dbReference>
<keyword evidence="1" id="KW-0560">Oxidoreductase</keyword>
<dbReference type="RefSeq" id="WP_123926554.1">
    <property type="nucleotide sequence ID" value="NZ_RKRE01000001.1"/>
</dbReference>
<dbReference type="EMBL" id="RKRE01000001">
    <property type="protein sequence ID" value="RPF49328.1"/>
    <property type="molecule type" value="Genomic_DNA"/>
</dbReference>
<dbReference type="GO" id="GO:0016903">
    <property type="term" value="F:oxidoreductase activity, acting on the aldehyde or oxo group of donors"/>
    <property type="evidence" value="ECO:0007669"/>
    <property type="project" value="InterPro"/>
</dbReference>
<keyword evidence="4" id="KW-1185">Reference proteome</keyword>
<organism evidence="3 4">
    <name type="scientific">Thermodesulfitimonas autotrophica</name>
    <dbReference type="NCBI Taxonomy" id="1894989"/>
    <lineage>
        <taxon>Bacteria</taxon>
        <taxon>Bacillati</taxon>
        <taxon>Bacillota</taxon>
        <taxon>Clostridia</taxon>
        <taxon>Thermoanaerobacterales</taxon>
        <taxon>Thermoanaerobacteraceae</taxon>
        <taxon>Thermodesulfitimonas</taxon>
    </lineage>
</organism>
<gene>
    <name evidence="3" type="ORF">EDD75_0135</name>
</gene>
<keyword evidence="3" id="KW-0670">Pyruvate</keyword>
<reference evidence="3 4" key="1">
    <citation type="submission" date="2018-11" db="EMBL/GenBank/DDBJ databases">
        <title>Genomic Encyclopedia of Type Strains, Phase IV (KMG-IV): sequencing the most valuable type-strain genomes for metagenomic binning, comparative biology and taxonomic classification.</title>
        <authorList>
            <person name="Goeker M."/>
        </authorList>
    </citation>
    <scope>NUCLEOTIDE SEQUENCE [LARGE SCALE GENOMIC DNA]</scope>
    <source>
        <strain evidence="3 4">DSM 102936</strain>
    </source>
</reference>
<evidence type="ECO:0000259" key="2">
    <source>
        <dbReference type="Pfam" id="PF01558"/>
    </source>
</evidence>
<dbReference type="AlphaFoldDB" id="A0A3N5BI32"/>
<evidence type="ECO:0000313" key="3">
    <source>
        <dbReference type="EMBL" id="RPF49328.1"/>
    </source>
</evidence>
<dbReference type="InterPro" id="IPR052198">
    <property type="entry name" value="IorB_Oxidoreductase"/>
</dbReference>
<dbReference type="Pfam" id="PF01558">
    <property type="entry name" value="POR"/>
    <property type="match status" value="1"/>
</dbReference>
<dbReference type="PANTHER" id="PTHR43854">
    <property type="entry name" value="INDOLEPYRUVATE OXIDOREDUCTASE SUBUNIT IORB"/>
    <property type="match status" value="1"/>
</dbReference>
<feature type="domain" description="Pyruvate/ketoisovalerate oxidoreductase catalytic" evidence="2">
    <location>
        <begin position="13"/>
        <end position="188"/>
    </location>
</feature>
<protein>
    <submittedName>
        <fullName evidence="3">Indolepyruvate ferredoxin oxidoreductase beta subunit</fullName>
    </submittedName>
</protein>
<dbReference type="InterPro" id="IPR019752">
    <property type="entry name" value="Pyrv/ketoisovalerate_OxRed_cat"/>
</dbReference>
<dbReference type="PANTHER" id="PTHR43854:SF1">
    <property type="entry name" value="INDOLEPYRUVATE OXIDOREDUCTASE SUBUNIT IORB"/>
    <property type="match status" value="1"/>
</dbReference>
<evidence type="ECO:0000256" key="1">
    <source>
        <dbReference type="ARBA" id="ARBA00023002"/>
    </source>
</evidence>